<protein>
    <recommendedName>
        <fullName evidence="2">Isopenicillin N synthase-like Fe(2+) 2OG dioxygenase domain-containing protein</fullName>
    </recommendedName>
</protein>
<dbReference type="PANTHER" id="PTHR47990">
    <property type="entry name" value="2-OXOGLUTARATE (2OG) AND FE(II)-DEPENDENT OXYGENASE SUPERFAMILY PROTEIN-RELATED"/>
    <property type="match status" value="1"/>
</dbReference>
<accession>A0ABR4GW49</accession>
<dbReference type="Proteomes" id="UP001610334">
    <property type="component" value="Unassembled WGS sequence"/>
</dbReference>
<reference evidence="3 4" key="1">
    <citation type="submission" date="2024-07" db="EMBL/GenBank/DDBJ databases">
        <title>Section-level genome sequencing and comparative genomics of Aspergillus sections Usti and Cavernicolus.</title>
        <authorList>
            <consortium name="Lawrence Berkeley National Laboratory"/>
            <person name="Nybo J.L."/>
            <person name="Vesth T.C."/>
            <person name="Theobald S."/>
            <person name="Frisvad J.C."/>
            <person name="Larsen T.O."/>
            <person name="Kjaerboelling I."/>
            <person name="Rothschild-Mancinelli K."/>
            <person name="Lyhne E.K."/>
            <person name="Kogle M.E."/>
            <person name="Barry K."/>
            <person name="Clum A."/>
            <person name="Na H."/>
            <person name="Ledsgaard L."/>
            <person name="Lin J."/>
            <person name="Lipzen A."/>
            <person name="Kuo A."/>
            <person name="Riley R."/>
            <person name="Mondo S."/>
            <person name="Labutti K."/>
            <person name="Haridas S."/>
            <person name="Pangalinan J."/>
            <person name="Salamov A.A."/>
            <person name="Simmons B.A."/>
            <person name="Magnuson J.K."/>
            <person name="Chen J."/>
            <person name="Drula E."/>
            <person name="Henrissat B."/>
            <person name="Wiebenga A."/>
            <person name="Lubbers R.J."/>
            <person name="Gomes A.C."/>
            <person name="Makela M.R."/>
            <person name="Stajich J."/>
            <person name="Grigoriev I.V."/>
            <person name="Mortensen U.H."/>
            <person name="De Vries R.P."/>
            <person name="Baker S.E."/>
            <person name="Andersen M.R."/>
        </authorList>
    </citation>
    <scope>NUCLEOTIDE SEQUENCE [LARGE SCALE GENOMIC DNA]</scope>
    <source>
        <strain evidence="3 4">CBS 588.65</strain>
    </source>
</reference>
<evidence type="ECO:0000313" key="4">
    <source>
        <dbReference type="Proteomes" id="UP001610334"/>
    </source>
</evidence>
<feature type="domain" description="Isopenicillin N synthase-like Fe(2+) 2OG dioxygenase" evidence="2">
    <location>
        <begin position="152"/>
        <end position="273"/>
    </location>
</feature>
<dbReference type="SUPFAM" id="SSF51197">
    <property type="entry name" value="Clavaminate synthase-like"/>
    <property type="match status" value="1"/>
</dbReference>
<dbReference type="InterPro" id="IPR044861">
    <property type="entry name" value="IPNS-like_FE2OG_OXY"/>
</dbReference>
<organism evidence="3 4">
    <name type="scientific">Aspergillus granulosus</name>
    <dbReference type="NCBI Taxonomy" id="176169"/>
    <lineage>
        <taxon>Eukaryota</taxon>
        <taxon>Fungi</taxon>
        <taxon>Dikarya</taxon>
        <taxon>Ascomycota</taxon>
        <taxon>Pezizomycotina</taxon>
        <taxon>Eurotiomycetes</taxon>
        <taxon>Eurotiomycetidae</taxon>
        <taxon>Eurotiales</taxon>
        <taxon>Aspergillaceae</taxon>
        <taxon>Aspergillus</taxon>
        <taxon>Aspergillus subgen. Nidulantes</taxon>
    </lineage>
</organism>
<comment type="similarity">
    <text evidence="1">Belongs to the iron/ascorbate-dependent oxidoreductase family.</text>
</comment>
<dbReference type="InterPro" id="IPR027443">
    <property type="entry name" value="IPNS-like_sf"/>
</dbReference>
<dbReference type="EMBL" id="JBFXLT010000143">
    <property type="protein sequence ID" value="KAL2803303.1"/>
    <property type="molecule type" value="Genomic_DNA"/>
</dbReference>
<sequence length="285" mass="31624">MTSTKLPLINLSKPISEKLTCELRAALYRFGAFRLAAPKTTQHRHDAIIENAREFFRMPTAAKRDTAGYSPFASERVRGRTEFPKESIYFFRHGAELKYPPGPSHNLYRSVKSLHEEWIPIRLHLLKAMSQVLDANISLRGTTLLDSATVGVHYYDSRKLSDNSVHFSPPHMDSGTLTILFRSHDENDGLKIADLETTGKQDSEGIGSEAKFVSVPTLGDGMPEVVVFAGTRLQRLLGRDRVRACVHRVRVPGLEGRKSFGVQRLSIAMFCAPSVVPAAPAAPLS</sequence>
<evidence type="ECO:0000259" key="2">
    <source>
        <dbReference type="Pfam" id="PF03171"/>
    </source>
</evidence>
<dbReference type="Pfam" id="PF03171">
    <property type="entry name" value="2OG-FeII_Oxy"/>
    <property type="match status" value="1"/>
</dbReference>
<comment type="caution">
    <text evidence="3">The sequence shown here is derived from an EMBL/GenBank/DDBJ whole genome shotgun (WGS) entry which is preliminary data.</text>
</comment>
<evidence type="ECO:0000256" key="1">
    <source>
        <dbReference type="ARBA" id="ARBA00008056"/>
    </source>
</evidence>
<name>A0ABR4GW49_9EURO</name>
<dbReference type="Gene3D" id="2.60.120.330">
    <property type="entry name" value="B-lactam Antibiotic, Isopenicillin N Synthase, Chain"/>
    <property type="match status" value="1"/>
</dbReference>
<proteinExistence type="inferred from homology"/>
<dbReference type="InterPro" id="IPR050231">
    <property type="entry name" value="Iron_ascorbate_oxido_reductase"/>
</dbReference>
<keyword evidence="4" id="KW-1185">Reference proteome</keyword>
<gene>
    <name evidence="3" type="ORF">BJX63DRAFT_412386</name>
</gene>
<evidence type="ECO:0000313" key="3">
    <source>
        <dbReference type="EMBL" id="KAL2803303.1"/>
    </source>
</evidence>